<feature type="compositionally biased region" description="Basic and acidic residues" evidence="1">
    <location>
        <begin position="1"/>
        <end position="10"/>
    </location>
</feature>
<feature type="compositionally biased region" description="Low complexity" evidence="1">
    <location>
        <begin position="159"/>
        <end position="169"/>
    </location>
</feature>
<feature type="region of interest" description="Disordered" evidence="1">
    <location>
        <begin position="361"/>
        <end position="426"/>
    </location>
</feature>
<evidence type="ECO:0000256" key="2">
    <source>
        <dbReference type="SAM" id="Phobius"/>
    </source>
</evidence>
<keyword evidence="2" id="KW-0812">Transmembrane</keyword>
<dbReference type="PANTHER" id="PTHR38937">
    <property type="entry name" value="MEMBRANE PROTEIN OF ER BODY-LIKE PROTEIN"/>
    <property type="match status" value="1"/>
</dbReference>
<reference evidence="3" key="1">
    <citation type="journal article" date="2016" name="Nat. Genet.">
        <title>A high-quality carrot genome assembly provides new insights into carotenoid accumulation and asterid genome evolution.</title>
        <authorList>
            <person name="Iorizzo M."/>
            <person name="Ellison S."/>
            <person name="Senalik D."/>
            <person name="Zeng P."/>
            <person name="Satapoomin P."/>
            <person name="Huang J."/>
            <person name="Bowman M."/>
            <person name="Iovene M."/>
            <person name="Sanseverino W."/>
            <person name="Cavagnaro P."/>
            <person name="Yildiz M."/>
            <person name="Macko-Podgorni A."/>
            <person name="Moranska E."/>
            <person name="Grzebelus E."/>
            <person name="Grzebelus D."/>
            <person name="Ashrafi H."/>
            <person name="Zheng Z."/>
            <person name="Cheng S."/>
            <person name="Spooner D."/>
            <person name="Van Deynze A."/>
            <person name="Simon P."/>
        </authorList>
    </citation>
    <scope>NUCLEOTIDE SEQUENCE [LARGE SCALE GENOMIC DNA]</scope>
    <source>
        <tissue evidence="3">Leaf</tissue>
    </source>
</reference>
<feature type="region of interest" description="Disordered" evidence="1">
    <location>
        <begin position="149"/>
        <end position="172"/>
    </location>
</feature>
<feature type="compositionally biased region" description="Low complexity" evidence="1">
    <location>
        <begin position="374"/>
        <end position="384"/>
    </location>
</feature>
<dbReference type="PANTHER" id="PTHR38937:SF2">
    <property type="entry name" value="MEMBRANE PROTEIN OF ER BODY-LIKE PROTEIN ISOFORM X1"/>
    <property type="match status" value="1"/>
</dbReference>
<proteinExistence type="predicted"/>
<dbReference type="InterPro" id="IPR052843">
    <property type="entry name" value="ER_body_metal_sequester"/>
</dbReference>
<evidence type="ECO:0008006" key="4">
    <source>
        <dbReference type="Google" id="ProtNLM"/>
    </source>
</evidence>
<feature type="compositionally biased region" description="Polar residues" evidence="1">
    <location>
        <begin position="254"/>
        <end position="266"/>
    </location>
</feature>
<feature type="region of interest" description="Disordered" evidence="1">
    <location>
        <begin position="242"/>
        <end position="266"/>
    </location>
</feature>
<name>A0A161ZYD8_DAUCS</name>
<keyword evidence="2" id="KW-0472">Membrane</keyword>
<gene>
    <name evidence="3" type="ORF">DCAR_020395</name>
</gene>
<accession>A0A161ZYD8</accession>
<evidence type="ECO:0000313" key="3">
    <source>
        <dbReference type="EMBL" id="KZM92240.1"/>
    </source>
</evidence>
<keyword evidence="2" id="KW-1133">Transmembrane helix</keyword>
<dbReference type="STRING" id="79200.A0A161ZYD8"/>
<dbReference type="AlphaFoldDB" id="A0A161ZYD8"/>
<feature type="transmembrane region" description="Helical" evidence="2">
    <location>
        <begin position="880"/>
        <end position="904"/>
    </location>
</feature>
<protein>
    <recommendedName>
        <fullName evidence="4">Membrane protein of ER body-like protein</fullName>
    </recommendedName>
</protein>
<organism evidence="3">
    <name type="scientific">Daucus carota subsp. sativus</name>
    <name type="common">Carrot</name>
    <dbReference type="NCBI Taxonomy" id="79200"/>
    <lineage>
        <taxon>Eukaryota</taxon>
        <taxon>Viridiplantae</taxon>
        <taxon>Streptophyta</taxon>
        <taxon>Embryophyta</taxon>
        <taxon>Tracheophyta</taxon>
        <taxon>Spermatophyta</taxon>
        <taxon>Magnoliopsida</taxon>
        <taxon>eudicotyledons</taxon>
        <taxon>Gunneridae</taxon>
        <taxon>Pentapetalae</taxon>
        <taxon>asterids</taxon>
        <taxon>campanulids</taxon>
        <taxon>Apiales</taxon>
        <taxon>Apiaceae</taxon>
        <taxon>Apioideae</taxon>
        <taxon>Scandiceae</taxon>
        <taxon>Daucinae</taxon>
        <taxon>Daucus</taxon>
        <taxon>Daucus sect. Daucus</taxon>
    </lineage>
</organism>
<dbReference type="EMBL" id="LNRQ01000006">
    <property type="protein sequence ID" value="KZM92240.1"/>
    <property type="molecule type" value="Genomic_DNA"/>
</dbReference>
<dbReference type="Gramene" id="KZM92240">
    <property type="protein sequence ID" value="KZM92240"/>
    <property type="gene ID" value="DCAR_020395"/>
</dbReference>
<feature type="transmembrane region" description="Helical" evidence="2">
    <location>
        <begin position="758"/>
        <end position="780"/>
    </location>
</feature>
<dbReference type="OMA" id="DPTQGLW"/>
<comment type="caution">
    <text evidence="3">The sequence shown here is derived from an EMBL/GenBank/DDBJ whole genome shotgun (WGS) entry which is preliminary data.</text>
</comment>
<feature type="transmembrane region" description="Helical" evidence="2">
    <location>
        <begin position="811"/>
        <end position="835"/>
    </location>
</feature>
<feature type="transmembrane region" description="Helical" evidence="2">
    <location>
        <begin position="847"/>
        <end position="868"/>
    </location>
</feature>
<feature type="compositionally biased region" description="Acidic residues" evidence="1">
    <location>
        <begin position="11"/>
        <end position="22"/>
    </location>
</feature>
<feature type="region of interest" description="Disordered" evidence="1">
    <location>
        <begin position="1"/>
        <end position="62"/>
    </location>
</feature>
<sequence length="930" mass="102326">MEKAEITREIEETEQEEEEIEDLQARRSTKLPNNLNPNHIKEDDDNDDYKQHKSANTNGEVEDDVHLIPTSIQELKTIDNGGIDVSEAELYQQVDFDNSVKCTGITTELSSNGHSGTEHTDPGKIDGDCVADVTKSSLNIGTGEFLSQESELEHAKQHGSLSGSSLSPSEISVEEDKTSLNFSNYIAIHSTETDQLYASDHHEATELDVERVLRKQDTHDLYCPNCNSCITKRVIIRKRKRRLPNLGEDGPGPISTSVPTTSDPSHNTVDNCVDDSGALASNNIDQVQEPDVFRCLSCFSIFIPSGNGFKLFRMIRDKSDEDNLQDPPQTQVLKKSWFSTLFQSDKRVITSADVETDDTEVLIPSKSTRQQNGSVSSMHVSSSHAYTDLNGEPVKSSNKESVEGGTDNISPQKISLAEPGSINNCKDQVSMNLNEENGEASPNKSPSHEIYTDEGSVWSEISGSKEGGTNVLSPSYYEAPLNRQGEHPEITLADIPPTSTREAAELSTFKPQENGLKFFIPFGVSSITVETSKTDQKVNGTIPNKGSDEKDTAFLLQTPLSFLEESFTDSKVNVTLSISPQNEQIGGASLLSEFATQIKFGEVTTNNKENIYYSEDYRQTHTKKAEAYTDEPLKADQTAPIPVIQNNLLLHGRQINLRNTFKDTAAQKGSVSDTIMVVATSQTEDPDAQRVQDLTNPAETENLQHLETRIQINEQSDISAEGIRGLEIIKSIVYGGLVESISSLGVVSSAAGSDAATLNVLALGLATLIGGLIIIGHNLWELENDKKTEASDHLDKRVDRYHELLGHRRNFLLHAVFAVLSFLTFGLIPPITYGFSFRSSDDRNLKLVMVAASSLSAIIILACGKAYVKRTPKSYMKTVLYCVMMGLMVSGISYEAGNLINMFLKKLDVFHSSFVVTQETRVMKPGWASY</sequence>
<evidence type="ECO:0000256" key="1">
    <source>
        <dbReference type="SAM" id="MobiDB-lite"/>
    </source>
</evidence>